<gene>
    <name evidence="11" type="ORF">E4Z66_17595</name>
</gene>
<evidence type="ECO:0000313" key="11">
    <source>
        <dbReference type="EMBL" id="THH34886.1"/>
    </source>
</evidence>
<keyword evidence="12" id="KW-1185">Reference proteome</keyword>
<reference evidence="11 12" key="1">
    <citation type="submission" date="2019-04" db="EMBL/GenBank/DDBJ databases">
        <title>Shimia ponticola sp. nov., isolated from seawater.</title>
        <authorList>
            <person name="Kim Y.-O."/>
            <person name="Yoon J.-H."/>
        </authorList>
    </citation>
    <scope>NUCLEOTIDE SEQUENCE [LARGE SCALE GENOMIC DNA]</scope>
    <source>
        <strain evidence="11 12">MYP11</strain>
    </source>
</reference>
<dbReference type="Proteomes" id="UP000306602">
    <property type="component" value="Unassembled WGS sequence"/>
</dbReference>
<comment type="subcellular location">
    <subcellularLocation>
        <location evidence="1 9">Cell membrane</location>
        <topology evidence="1 9">Multi-pass membrane protein</topology>
    </subcellularLocation>
</comment>
<keyword evidence="6" id="KW-0653">Protein transport</keyword>
<dbReference type="GO" id="GO:0015031">
    <property type="term" value="P:protein transport"/>
    <property type="evidence" value="ECO:0007669"/>
    <property type="project" value="UniProtKB-KW"/>
</dbReference>
<evidence type="ECO:0000256" key="5">
    <source>
        <dbReference type="ARBA" id="ARBA00022856"/>
    </source>
</evidence>
<keyword evidence="4 9" id="KW-0812">Transmembrane</keyword>
<feature type="transmembrane region" description="Helical" evidence="9">
    <location>
        <begin position="28"/>
        <end position="49"/>
    </location>
</feature>
<dbReference type="PANTHER" id="PTHR43386">
    <property type="entry name" value="OLIGOPEPTIDE TRANSPORT SYSTEM PERMEASE PROTEIN APPC"/>
    <property type="match status" value="1"/>
</dbReference>
<dbReference type="InterPro" id="IPR050366">
    <property type="entry name" value="BP-dependent_transpt_permease"/>
</dbReference>
<keyword evidence="8 9" id="KW-0472">Membrane</keyword>
<dbReference type="SUPFAM" id="SSF161098">
    <property type="entry name" value="MetI-like"/>
    <property type="match status" value="1"/>
</dbReference>
<feature type="transmembrane region" description="Helical" evidence="9">
    <location>
        <begin position="262"/>
        <end position="282"/>
    </location>
</feature>
<comment type="similarity">
    <text evidence="9">Belongs to the binding-protein-dependent transport system permease family.</text>
</comment>
<dbReference type="InterPro" id="IPR035906">
    <property type="entry name" value="MetI-like_sf"/>
</dbReference>
<dbReference type="InterPro" id="IPR000515">
    <property type="entry name" value="MetI-like"/>
</dbReference>
<proteinExistence type="inferred from homology"/>
<dbReference type="Pfam" id="PF12911">
    <property type="entry name" value="OppC_N"/>
    <property type="match status" value="1"/>
</dbReference>
<keyword evidence="3" id="KW-1003">Cell membrane</keyword>
<evidence type="ECO:0000256" key="7">
    <source>
        <dbReference type="ARBA" id="ARBA00022989"/>
    </source>
</evidence>
<name>A0A4S4N6W4_9RHOB</name>
<feature type="transmembrane region" description="Helical" evidence="9">
    <location>
        <begin position="211"/>
        <end position="236"/>
    </location>
</feature>
<evidence type="ECO:0000256" key="2">
    <source>
        <dbReference type="ARBA" id="ARBA00022448"/>
    </source>
</evidence>
<dbReference type="AlphaFoldDB" id="A0A4S4N6W4"/>
<dbReference type="PROSITE" id="PS50928">
    <property type="entry name" value="ABC_TM1"/>
    <property type="match status" value="1"/>
</dbReference>
<organism evidence="11 12">
    <name type="scientific">Aliishimia ponticola</name>
    <dbReference type="NCBI Taxonomy" id="2499833"/>
    <lineage>
        <taxon>Bacteria</taxon>
        <taxon>Pseudomonadati</taxon>
        <taxon>Pseudomonadota</taxon>
        <taxon>Alphaproteobacteria</taxon>
        <taxon>Rhodobacterales</taxon>
        <taxon>Paracoccaceae</taxon>
        <taxon>Aliishimia</taxon>
    </lineage>
</organism>
<dbReference type="CDD" id="cd06261">
    <property type="entry name" value="TM_PBP2"/>
    <property type="match status" value="1"/>
</dbReference>
<evidence type="ECO:0000256" key="9">
    <source>
        <dbReference type="RuleBase" id="RU363032"/>
    </source>
</evidence>
<protein>
    <submittedName>
        <fullName evidence="11">ABC transporter permease</fullName>
    </submittedName>
</protein>
<comment type="caution">
    <text evidence="11">The sequence shown here is derived from an EMBL/GenBank/DDBJ whole genome shotgun (WGS) entry which is preliminary data.</text>
</comment>
<dbReference type="OrthoDB" id="9766870at2"/>
<dbReference type="Pfam" id="PF00528">
    <property type="entry name" value="BPD_transp_1"/>
    <property type="match status" value="1"/>
</dbReference>
<dbReference type="GO" id="GO:0015833">
    <property type="term" value="P:peptide transport"/>
    <property type="evidence" value="ECO:0007669"/>
    <property type="project" value="UniProtKB-KW"/>
</dbReference>
<dbReference type="GO" id="GO:0055085">
    <property type="term" value="P:transmembrane transport"/>
    <property type="evidence" value="ECO:0007669"/>
    <property type="project" value="InterPro"/>
</dbReference>
<keyword evidence="7 9" id="KW-1133">Transmembrane helix</keyword>
<dbReference type="GO" id="GO:0005886">
    <property type="term" value="C:plasma membrane"/>
    <property type="evidence" value="ECO:0007669"/>
    <property type="project" value="UniProtKB-SubCell"/>
</dbReference>
<dbReference type="InterPro" id="IPR025966">
    <property type="entry name" value="OppC_N"/>
</dbReference>
<evidence type="ECO:0000256" key="4">
    <source>
        <dbReference type="ARBA" id="ARBA00022692"/>
    </source>
</evidence>
<evidence type="ECO:0000313" key="12">
    <source>
        <dbReference type="Proteomes" id="UP000306602"/>
    </source>
</evidence>
<evidence type="ECO:0000256" key="6">
    <source>
        <dbReference type="ARBA" id="ARBA00022927"/>
    </source>
</evidence>
<accession>A0A4S4N6W4</accession>
<evidence type="ECO:0000256" key="3">
    <source>
        <dbReference type="ARBA" id="ARBA00022475"/>
    </source>
</evidence>
<feature type="domain" description="ABC transmembrane type-1" evidence="10">
    <location>
        <begin position="90"/>
        <end position="279"/>
    </location>
</feature>
<keyword evidence="5" id="KW-0571">Peptide transport</keyword>
<dbReference type="Gene3D" id="1.10.3720.10">
    <property type="entry name" value="MetI-like"/>
    <property type="match status" value="1"/>
</dbReference>
<feature type="transmembrane region" description="Helical" evidence="9">
    <location>
        <begin position="92"/>
        <end position="120"/>
    </location>
</feature>
<keyword evidence="2 9" id="KW-0813">Transport</keyword>
<dbReference type="PANTHER" id="PTHR43386:SF1">
    <property type="entry name" value="D,D-DIPEPTIDE TRANSPORT SYSTEM PERMEASE PROTEIN DDPC-RELATED"/>
    <property type="match status" value="1"/>
</dbReference>
<evidence type="ECO:0000259" key="10">
    <source>
        <dbReference type="PROSITE" id="PS50928"/>
    </source>
</evidence>
<evidence type="ECO:0000256" key="8">
    <source>
        <dbReference type="ARBA" id="ARBA00023136"/>
    </source>
</evidence>
<dbReference type="EMBL" id="SRKY01000005">
    <property type="protein sequence ID" value="THH34886.1"/>
    <property type="molecule type" value="Genomic_DNA"/>
</dbReference>
<sequence>MDDAIATPEVIEPLARQSLLARLSKNRLSLVGGALVLIAVFMAISAPFLPLQDPDAVDTSQRLAPIGSPGRWLGADELGRDILSRLFWGARITLTVSLAATLIAMVVGTVLGLVSGYFLGWTDTVISRGIDVLMAFPYFLLALTVIAILGPGLLNGMLAIALVNVPFFARIIRGSTLSLRESDFVLAAKGMGAGHLRVLFRHILVNSLSTLVVATTINLGFMITAAAALSFLGLGVQPPTSDWGTMLASGRQYLSAAPHTSYLPGLAIFLTVLGFNLLGDGLRDALDPRMRE</sequence>
<feature type="transmembrane region" description="Helical" evidence="9">
    <location>
        <begin position="132"/>
        <end position="150"/>
    </location>
</feature>
<evidence type="ECO:0000256" key="1">
    <source>
        <dbReference type="ARBA" id="ARBA00004651"/>
    </source>
</evidence>